<dbReference type="CDD" id="cd02042">
    <property type="entry name" value="ParAB_family"/>
    <property type="match status" value="1"/>
</dbReference>
<evidence type="ECO:0000259" key="1">
    <source>
        <dbReference type="Pfam" id="PF13614"/>
    </source>
</evidence>
<name>A0A2T7B8W5_9ENTR</name>
<dbReference type="EMBL" id="MSAG01000005">
    <property type="protein sequence ID" value="PUX25444.1"/>
    <property type="molecule type" value="Genomic_DNA"/>
</dbReference>
<dbReference type="SUPFAM" id="SSF52540">
    <property type="entry name" value="P-loop containing nucleoside triphosphate hydrolases"/>
    <property type="match status" value="1"/>
</dbReference>
<organism evidence="2">
    <name type="scientific">Cronobacter turicensis</name>
    <dbReference type="NCBI Taxonomy" id="413502"/>
    <lineage>
        <taxon>Bacteria</taxon>
        <taxon>Pseudomonadati</taxon>
        <taxon>Pseudomonadota</taxon>
        <taxon>Gammaproteobacteria</taxon>
        <taxon>Enterobacterales</taxon>
        <taxon>Enterobacteriaceae</taxon>
        <taxon>Cronobacter</taxon>
    </lineage>
</organism>
<gene>
    <name evidence="2" type="ORF">BS411_04195</name>
</gene>
<dbReference type="Gene3D" id="3.40.50.300">
    <property type="entry name" value="P-loop containing nucleotide triphosphate hydrolases"/>
    <property type="match status" value="1"/>
</dbReference>
<sequence length="356" mass="38929">MVTLSLFNNKGGVGKTTLTWNLSVALAAKGKSVLLIDFDPQCNLSIATLSDTNFARLLHTNAQNPFGQTIRAFGQPYIQQNSPPKVVISHPKYPMPQGSGHLDIVAGDFWLNNLSDTLNVGTDLIAGTSIYRFLMPHLISKSAEETTNVSYDYVLIDLPPSFNTLVRSALYCSDYFIVPCTADMFSAYCIGLIGEMLPKFATDWQQGVARYLAGNANDPILSTKGQPKFAGWVFNGFDMRKKQGAAVATEVGADLAHRNVISTAVQNSLIPSLQTITSYNAVPSFVTKEPVAKVEDLNVMAPDSIIQSVPLKYLQSVRPTSHVLVRGQWAKNQTDLMNKMDQEHDTLADHVIANCV</sequence>
<dbReference type="Pfam" id="PF13614">
    <property type="entry name" value="AAA_31"/>
    <property type="match status" value="1"/>
</dbReference>
<protein>
    <submittedName>
        <fullName evidence="2">P-loop NTPase</fullName>
    </submittedName>
</protein>
<proteinExistence type="predicted"/>
<dbReference type="InterPro" id="IPR050678">
    <property type="entry name" value="DNA_Partitioning_ATPase"/>
</dbReference>
<dbReference type="RefSeq" id="WP_075184062.1">
    <property type="nucleotide sequence ID" value="NZ_CP187984.1"/>
</dbReference>
<dbReference type="AlphaFoldDB" id="A0A2T7B8W5"/>
<comment type="caution">
    <text evidence="2">The sequence shown here is derived from an EMBL/GenBank/DDBJ whole genome shotgun (WGS) entry which is preliminary data.</text>
</comment>
<dbReference type="PANTHER" id="PTHR13696">
    <property type="entry name" value="P-LOOP CONTAINING NUCLEOSIDE TRIPHOSPHATE HYDROLASE"/>
    <property type="match status" value="1"/>
</dbReference>
<dbReference type="InterPro" id="IPR025669">
    <property type="entry name" value="AAA_dom"/>
</dbReference>
<reference evidence="2" key="1">
    <citation type="submission" date="2016-12" db="EMBL/GenBank/DDBJ databases">
        <title>Analysis of the Molecular Diversity Among Cronobacter Species Isolated from Filth Flies Using a Pan Genomic DNA Microarray.</title>
        <authorList>
            <person name="Pava-Ripoll M."/>
            <person name="Tall B."/>
            <person name="Farber J."/>
            <person name="Fanning S."/>
            <person name="Lehner A."/>
            <person name="Stephan R."/>
            <person name="Pagotto F."/>
            <person name="Iverson C."/>
            <person name="Ziobro G."/>
            <person name="Miller A."/>
            <person name="Pearson R."/>
            <person name="Yan Q."/>
            <person name="Kim M."/>
            <person name="Jeong S."/>
            <person name="Park J."/>
            <person name="Jun S."/>
            <person name="Choi H."/>
            <person name="Chung T."/>
            <person name="Yoo Y."/>
            <person name="Park E."/>
            <person name="Hwang S."/>
            <person name="Lee B."/>
            <person name="Sathyamoorthy V."/>
            <person name="Carter L."/>
            <person name="Mammel M."/>
            <person name="Jackson S."/>
            <person name="Kothary M."/>
            <person name="Patel I."/>
            <person name="Grim C."/>
            <person name="Gopinath G."/>
            <person name="Gangiredla J."/>
            <person name="Chase H."/>
        </authorList>
    </citation>
    <scope>NUCLEOTIDE SEQUENCE [LARGE SCALE GENOMIC DNA]</scope>
    <source>
        <strain evidence="2">MOD1-Sh41s</strain>
    </source>
</reference>
<dbReference type="OrthoDB" id="69313at2"/>
<dbReference type="PANTHER" id="PTHR13696:SF99">
    <property type="entry name" value="COBYRINIC ACID AC-DIAMIDE SYNTHASE"/>
    <property type="match status" value="1"/>
</dbReference>
<feature type="domain" description="AAA" evidence="1">
    <location>
        <begin position="3"/>
        <end position="196"/>
    </location>
</feature>
<evidence type="ECO:0000313" key="2">
    <source>
        <dbReference type="EMBL" id="PUX25444.1"/>
    </source>
</evidence>
<accession>A0A2T7B8W5</accession>
<dbReference type="InterPro" id="IPR027417">
    <property type="entry name" value="P-loop_NTPase"/>
</dbReference>